<evidence type="ECO:0000259" key="4">
    <source>
        <dbReference type="PROSITE" id="PS50887"/>
    </source>
</evidence>
<evidence type="ECO:0000259" key="2">
    <source>
        <dbReference type="PROSITE" id="PS50110"/>
    </source>
</evidence>
<dbReference type="InterPro" id="IPR011006">
    <property type="entry name" value="CheY-like_superfamily"/>
</dbReference>
<dbReference type="PROSITE" id="PS50887">
    <property type="entry name" value="GGDEF"/>
    <property type="match status" value="1"/>
</dbReference>
<proteinExistence type="predicted"/>
<dbReference type="SUPFAM" id="SSF52172">
    <property type="entry name" value="CheY-like"/>
    <property type="match status" value="1"/>
</dbReference>
<dbReference type="PROSITE" id="PS50110">
    <property type="entry name" value="RESPONSE_REGULATORY"/>
    <property type="match status" value="1"/>
</dbReference>
<dbReference type="PANTHER" id="PTHR33121:SF70">
    <property type="entry name" value="SIGNALING PROTEIN YKOW"/>
    <property type="match status" value="1"/>
</dbReference>
<dbReference type="InterPro" id="IPR043128">
    <property type="entry name" value="Rev_trsase/Diguanyl_cyclase"/>
</dbReference>
<dbReference type="CDD" id="cd01949">
    <property type="entry name" value="GGDEF"/>
    <property type="match status" value="1"/>
</dbReference>
<sequence length="862" mass="99042">MIDSSNNILEVILLFGEIPENTTVAENLPKQIMVTFLQSAEDSLKYLSKATVITRLVILDLIHYKKQGLDFLRLRKDNSLVKDIPVLSMTLPNDLDSVIKAFELGSSDYFTYPISPELLNTRILELLENKKKQKECFLLEEPNFGNSENGVAFFTYTRHCLTPLYANSKVLEQHQFPSSEEFCSGIPNALDLFGADIRPQLESKIEKAIETQGSFTFFMKAHSLQVQMSWLPYLYSGAPVFLLVSINNYEQDAKQKELVTMLELDSLTGLYNREAFYRKTENLIKENPETTYLYIRWNVVRFKMINDRFGNTKGNSVLRHLAKGFLNWVNQRGVCGRFYSDQFAICMPKNEFDPEQFSRFSVELLHETCLTMNLQMSFGMYEIQDISLPVERMNDRAKLAMRSIKENDTDPYCYYSEAMRNKVLSAQKIMDSFENALNTKQFIIYLQPIYNIHENKFISAEALVRWITPENGMVAPLEFIPLFEENGFIQKLDLYVLEQVCILQRSLLTEGKKPIPISSNLSRVDFFNPDLYKEIIAIVDTYELPHSLIKLEITETAYMDNPKQLLQTISVLQKHGFEILMDDFGSGYSSLNTLQKVPIDILKLDQLFTSEIGTSNKAETIIQNIVNMALGINLQVVAEGIETQEQANFYRSIGCNTLQGYFFSKPISENDYRLLVDSDAIKQPIPKHLKSLTLPTSNLFFRRYGKLLQTVFLTIFELNTSRDTFKTIYANSSFTALPFGTAGALSEMESKVIEKLIHADDQKHYHEETTLFLSKNKGKTGSYHTSEFRMLNCNGFYISVFRIIVKTKNTNGENLFLTLLAKKEDRKLASAIMESIKDLEDKKKKDFSYSMLHEEPETQALG</sequence>
<organism evidence="5 6">
    <name type="scientific">Sphaerochaeta pleomorpha (strain ATCC BAA-1885 / DSM 22778 / Grapes)</name>
    <dbReference type="NCBI Taxonomy" id="158190"/>
    <lineage>
        <taxon>Bacteria</taxon>
        <taxon>Pseudomonadati</taxon>
        <taxon>Spirochaetota</taxon>
        <taxon>Spirochaetia</taxon>
        <taxon>Spirochaetales</taxon>
        <taxon>Sphaerochaetaceae</taxon>
        <taxon>Sphaerochaeta</taxon>
    </lineage>
</organism>
<dbReference type="SUPFAM" id="SSF141868">
    <property type="entry name" value="EAL domain-like"/>
    <property type="match status" value="1"/>
</dbReference>
<dbReference type="STRING" id="158190.SpiGrapes_1846"/>
<dbReference type="GO" id="GO:0071111">
    <property type="term" value="F:cyclic-guanylate-specific phosphodiesterase activity"/>
    <property type="evidence" value="ECO:0007669"/>
    <property type="project" value="InterPro"/>
</dbReference>
<dbReference type="NCBIfam" id="TIGR00254">
    <property type="entry name" value="GGDEF"/>
    <property type="match status" value="1"/>
</dbReference>
<evidence type="ECO:0000313" key="6">
    <source>
        <dbReference type="Proteomes" id="UP000005632"/>
    </source>
</evidence>
<dbReference type="InterPro" id="IPR050706">
    <property type="entry name" value="Cyclic-di-GMP_PDE-like"/>
</dbReference>
<evidence type="ECO:0000313" key="5">
    <source>
        <dbReference type="EMBL" id="AEV29640.1"/>
    </source>
</evidence>
<dbReference type="eggNOG" id="COG2200">
    <property type="taxonomic scope" value="Bacteria"/>
</dbReference>
<dbReference type="KEGG" id="sgp:SpiGrapes_1846"/>
<dbReference type="Gene3D" id="3.30.70.270">
    <property type="match status" value="1"/>
</dbReference>
<dbReference type="SMART" id="SM00267">
    <property type="entry name" value="GGDEF"/>
    <property type="match status" value="1"/>
</dbReference>
<dbReference type="HOGENOM" id="CLU_000445_70_50_12"/>
<dbReference type="CDD" id="cd01948">
    <property type="entry name" value="EAL"/>
    <property type="match status" value="1"/>
</dbReference>
<dbReference type="PANTHER" id="PTHR33121">
    <property type="entry name" value="CYCLIC DI-GMP PHOSPHODIESTERASE PDEF"/>
    <property type="match status" value="1"/>
</dbReference>
<dbReference type="AlphaFoldDB" id="G8QY75"/>
<keyword evidence="1" id="KW-0597">Phosphoprotein</keyword>
<evidence type="ECO:0000259" key="3">
    <source>
        <dbReference type="PROSITE" id="PS50883"/>
    </source>
</evidence>
<feature type="domain" description="Response regulatory" evidence="2">
    <location>
        <begin position="1"/>
        <end position="127"/>
    </location>
</feature>
<keyword evidence="6" id="KW-1185">Reference proteome</keyword>
<feature type="domain" description="EAL" evidence="3">
    <location>
        <begin position="426"/>
        <end position="680"/>
    </location>
</feature>
<dbReference type="InterPro" id="IPR035919">
    <property type="entry name" value="EAL_sf"/>
</dbReference>
<dbReference type="Proteomes" id="UP000005632">
    <property type="component" value="Chromosome"/>
</dbReference>
<protein>
    <submittedName>
        <fullName evidence="5">Diguanylate cyclase (GGDEF) domain-containing protein</fullName>
    </submittedName>
</protein>
<reference evidence="5 6" key="1">
    <citation type="submission" date="2011-11" db="EMBL/GenBank/DDBJ databases">
        <title>Complete sequence of Spirochaeta sp. grapes.</title>
        <authorList>
            <consortium name="US DOE Joint Genome Institute"/>
            <person name="Lucas S."/>
            <person name="Han J."/>
            <person name="Lapidus A."/>
            <person name="Cheng J.-F."/>
            <person name="Goodwin L."/>
            <person name="Pitluck S."/>
            <person name="Peters L."/>
            <person name="Ovchinnikova G."/>
            <person name="Munk A.C."/>
            <person name="Detter J.C."/>
            <person name="Han C."/>
            <person name="Tapia R."/>
            <person name="Land M."/>
            <person name="Hauser L."/>
            <person name="Kyrpides N."/>
            <person name="Ivanova N."/>
            <person name="Pagani I."/>
            <person name="Ritalahtilisa K."/>
            <person name="Loeffler F."/>
            <person name="Woyke T."/>
        </authorList>
    </citation>
    <scope>NUCLEOTIDE SEQUENCE [LARGE SCALE GENOMIC DNA]</scope>
    <source>
        <strain evidence="6">ATCC BAA-1885 / DSM 22778 / Grapes</strain>
    </source>
</reference>
<accession>G8QY75</accession>
<dbReference type="Pfam" id="PF00990">
    <property type="entry name" value="GGDEF"/>
    <property type="match status" value="1"/>
</dbReference>
<dbReference type="InterPro" id="IPR000160">
    <property type="entry name" value="GGDEF_dom"/>
</dbReference>
<dbReference type="Pfam" id="PF00563">
    <property type="entry name" value="EAL"/>
    <property type="match status" value="1"/>
</dbReference>
<dbReference type="InterPro" id="IPR029787">
    <property type="entry name" value="Nucleotide_cyclase"/>
</dbReference>
<dbReference type="eggNOG" id="COG3706">
    <property type="taxonomic scope" value="Bacteria"/>
</dbReference>
<gene>
    <name evidence="5" type="ordered locus">SpiGrapes_1846</name>
</gene>
<dbReference type="SUPFAM" id="SSF55073">
    <property type="entry name" value="Nucleotide cyclase"/>
    <property type="match status" value="1"/>
</dbReference>
<dbReference type="SMART" id="SM00052">
    <property type="entry name" value="EAL"/>
    <property type="match status" value="1"/>
</dbReference>
<name>G8QY75_SPHPG</name>
<dbReference type="RefSeq" id="WP_014270483.1">
    <property type="nucleotide sequence ID" value="NC_016633.1"/>
</dbReference>
<dbReference type="PROSITE" id="PS50883">
    <property type="entry name" value="EAL"/>
    <property type="match status" value="1"/>
</dbReference>
<dbReference type="EMBL" id="CP003155">
    <property type="protein sequence ID" value="AEV29640.1"/>
    <property type="molecule type" value="Genomic_DNA"/>
</dbReference>
<dbReference type="Gene3D" id="3.20.20.450">
    <property type="entry name" value="EAL domain"/>
    <property type="match status" value="1"/>
</dbReference>
<dbReference type="eggNOG" id="COG2199">
    <property type="taxonomic scope" value="Bacteria"/>
</dbReference>
<dbReference type="InterPro" id="IPR001633">
    <property type="entry name" value="EAL_dom"/>
</dbReference>
<dbReference type="InterPro" id="IPR001789">
    <property type="entry name" value="Sig_transdc_resp-reg_receiver"/>
</dbReference>
<evidence type="ECO:0000256" key="1">
    <source>
        <dbReference type="PROSITE-ProRule" id="PRU00169"/>
    </source>
</evidence>
<dbReference type="Gene3D" id="3.40.50.2300">
    <property type="match status" value="1"/>
</dbReference>
<feature type="modified residue" description="4-aspartylphosphate" evidence="1">
    <location>
        <position position="60"/>
    </location>
</feature>
<feature type="domain" description="GGDEF" evidence="4">
    <location>
        <begin position="290"/>
        <end position="417"/>
    </location>
</feature>
<dbReference type="GO" id="GO:0000160">
    <property type="term" value="P:phosphorelay signal transduction system"/>
    <property type="evidence" value="ECO:0007669"/>
    <property type="project" value="InterPro"/>
</dbReference>